<evidence type="ECO:0000313" key="4">
    <source>
        <dbReference type="Proteomes" id="UP001209540"/>
    </source>
</evidence>
<keyword evidence="2" id="KW-0812">Transmembrane</keyword>
<reference evidence="3" key="2">
    <citation type="submission" date="2023-02" db="EMBL/GenBank/DDBJ databases">
        <authorList>
            <consortium name="DOE Joint Genome Institute"/>
            <person name="Mondo S.J."/>
            <person name="Chang Y."/>
            <person name="Wang Y."/>
            <person name="Ahrendt S."/>
            <person name="Andreopoulos W."/>
            <person name="Barry K."/>
            <person name="Beard J."/>
            <person name="Benny G.L."/>
            <person name="Blankenship S."/>
            <person name="Bonito G."/>
            <person name="Cuomo C."/>
            <person name="Desiro A."/>
            <person name="Gervers K.A."/>
            <person name="Hundley H."/>
            <person name="Kuo A."/>
            <person name="LaButti K."/>
            <person name="Lang B.F."/>
            <person name="Lipzen A."/>
            <person name="O'Donnell K."/>
            <person name="Pangilinan J."/>
            <person name="Reynolds N."/>
            <person name="Sandor L."/>
            <person name="Smith M.W."/>
            <person name="Tsang A."/>
            <person name="Grigoriev I.V."/>
            <person name="Stajich J.E."/>
            <person name="Spatafora J.W."/>
        </authorList>
    </citation>
    <scope>NUCLEOTIDE SEQUENCE</scope>
    <source>
        <strain evidence="3">RSA 2281</strain>
    </source>
</reference>
<feature type="region of interest" description="Disordered" evidence="1">
    <location>
        <begin position="234"/>
        <end position="266"/>
    </location>
</feature>
<organism evidence="3 4">
    <name type="scientific">Phascolomyces articulosus</name>
    <dbReference type="NCBI Taxonomy" id="60185"/>
    <lineage>
        <taxon>Eukaryota</taxon>
        <taxon>Fungi</taxon>
        <taxon>Fungi incertae sedis</taxon>
        <taxon>Mucoromycota</taxon>
        <taxon>Mucoromycotina</taxon>
        <taxon>Mucoromycetes</taxon>
        <taxon>Mucorales</taxon>
        <taxon>Lichtheimiaceae</taxon>
        <taxon>Phascolomyces</taxon>
    </lineage>
</organism>
<proteinExistence type="predicted"/>
<feature type="region of interest" description="Disordered" evidence="1">
    <location>
        <begin position="301"/>
        <end position="333"/>
    </location>
</feature>
<evidence type="ECO:0000256" key="1">
    <source>
        <dbReference type="SAM" id="MobiDB-lite"/>
    </source>
</evidence>
<feature type="compositionally biased region" description="Polar residues" evidence="1">
    <location>
        <begin position="320"/>
        <end position="333"/>
    </location>
</feature>
<reference evidence="3" key="1">
    <citation type="journal article" date="2022" name="IScience">
        <title>Evolution of zygomycete secretomes and the origins of terrestrial fungal ecologies.</title>
        <authorList>
            <person name="Chang Y."/>
            <person name="Wang Y."/>
            <person name="Mondo S."/>
            <person name="Ahrendt S."/>
            <person name="Andreopoulos W."/>
            <person name="Barry K."/>
            <person name="Beard J."/>
            <person name="Benny G.L."/>
            <person name="Blankenship S."/>
            <person name="Bonito G."/>
            <person name="Cuomo C."/>
            <person name="Desiro A."/>
            <person name="Gervers K.A."/>
            <person name="Hundley H."/>
            <person name="Kuo A."/>
            <person name="LaButti K."/>
            <person name="Lang B.F."/>
            <person name="Lipzen A."/>
            <person name="O'Donnell K."/>
            <person name="Pangilinan J."/>
            <person name="Reynolds N."/>
            <person name="Sandor L."/>
            <person name="Smith M.E."/>
            <person name="Tsang A."/>
            <person name="Grigoriev I.V."/>
            <person name="Stajich J.E."/>
            <person name="Spatafora J.W."/>
        </authorList>
    </citation>
    <scope>NUCLEOTIDE SEQUENCE</scope>
    <source>
        <strain evidence="3">RSA 2281</strain>
    </source>
</reference>
<keyword evidence="4" id="KW-1185">Reference proteome</keyword>
<comment type="caution">
    <text evidence="3">The sequence shown here is derived from an EMBL/GenBank/DDBJ whole genome shotgun (WGS) entry which is preliminary data.</text>
</comment>
<dbReference type="AlphaFoldDB" id="A0AAD5JM35"/>
<feature type="transmembrane region" description="Helical" evidence="2">
    <location>
        <begin position="202"/>
        <end position="225"/>
    </location>
</feature>
<feature type="transmembrane region" description="Helical" evidence="2">
    <location>
        <begin position="79"/>
        <end position="101"/>
    </location>
</feature>
<dbReference type="Proteomes" id="UP001209540">
    <property type="component" value="Unassembled WGS sequence"/>
</dbReference>
<keyword evidence="2" id="KW-0472">Membrane</keyword>
<sequence>MFHVTDPYYFFFSLVRLITSVVLVTDIGSGNFIARSFLYEIPWSFGLAGITLYLIGIAQTIAQSHSASGWLPQPRSIDIFGLFFLFAPLIIGESFTIAAGAMAYRNLYIAETLIRTNYCIWLVWTGGIGVAVMFASLRLIRILRNHHKKFQQAKNYEAVKAGIYKIQLTAFSYVVCLYSFATLLFLYGVLRNDIIQNTKGSIFLGVVWSILAGATTFVVELAIVVSPGNNAKNAALRSKSSSDNKTNQSNNLSYTGPADLGPMSTFDPSATGTFDSDAIERALKAKDAEWLARREQIKNNPLMENGLGNEIPNNKRRTSDNSSQVELTSYQHH</sequence>
<protein>
    <submittedName>
        <fullName evidence="3">Uncharacterized protein</fullName>
    </submittedName>
</protein>
<keyword evidence="2" id="KW-1133">Transmembrane helix</keyword>
<feature type="transmembrane region" description="Helical" evidence="2">
    <location>
        <begin position="170"/>
        <end position="190"/>
    </location>
</feature>
<accession>A0AAD5JM35</accession>
<feature type="transmembrane region" description="Helical" evidence="2">
    <location>
        <begin position="37"/>
        <end position="58"/>
    </location>
</feature>
<feature type="transmembrane region" description="Helical" evidence="2">
    <location>
        <begin position="121"/>
        <end position="140"/>
    </location>
</feature>
<dbReference type="EMBL" id="JAIXMP010000053">
    <property type="protein sequence ID" value="KAI9245209.1"/>
    <property type="molecule type" value="Genomic_DNA"/>
</dbReference>
<name>A0AAD5JM35_9FUNG</name>
<evidence type="ECO:0000256" key="2">
    <source>
        <dbReference type="SAM" id="Phobius"/>
    </source>
</evidence>
<evidence type="ECO:0000313" key="3">
    <source>
        <dbReference type="EMBL" id="KAI9245209.1"/>
    </source>
</evidence>
<gene>
    <name evidence="3" type="ORF">BDA99DRAFT_528260</name>
</gene>
<feature type="compositionally biased region" description="Polar residues" evidence="1">
    <location>
        <begin position="234"/>
        <end position="254"/>
    </location>
</feature>